<feature type="compositionally biased region" description="Basic and acidic residues" evidence="1">
    <location>
        <begin position="116"/>
        <end position="126"/>
    </location>
</feature>
<dbReference type="AlphaFoldDB" id="A0A8T0MTR6"/>
<proteinExistence type="predicted"/>
<accession>A0A8T0MTR6</accession>
<keyword evidence="2" id="KW-0472">Membrane</keyword>
<comment type="caution">
    <text evidence="3">The sequence shown here is derived from an EMBL/GenBank/DDBJ whole genome shotgun (WGS) entry which is preliminary data.</text>
</comment>
<feature type="compositionally biased region" description="Polar residues" evidence="1">
    <location>
        <begin position="93"/>
        <end position="110"/>
    </location>
</feature>
<evidence type="ECO:0000313" key="3">
    <source>
        <dbReference type="EMBL" id="KAG2540457.1"/>
    </source>
</evidence>
<keyword evidence="2" id="KW-0812">Transmembrane</keyword>
<evidence type="ECO:0000256" key="2">
    <source>
        <dbReference type="SAM" id="Phobius"/>
    </source>
</evidence>
<dbReference type="EMBL" id="CM029054">
    <property type="protein sequence ID" value="KAG2540457.1"/>
    <property type="molecule type" value="Genomic_DNA"/>
</dbReference>
<feature type="compositionally biased region" description="Basic residues" evidence="1">
    <location>
        <begin position="58"/>
        <end position="70"/>
    </location>
</feature>
<sequence length="249" mass="28561">METNCSHAPFGDLTNLSNAVEAESALNSQSANNDKKQCKRERDRARYASMSQEQKNARNLRQREARKKKKCAECQNSMETKCSRAPFGDLTNYTNEGADSASNSQSTDNNAKNRKRERDRARHAAMSQEEKDAICLRKREVHQKKKGDRRVTYLWCYKYITCNLDGSRSQGSYKLVGPLHTSTCFVIFLKYFYSGIGVCMVVIISLQHEWSTMPSRVPRIPLEQLELSSSFATIYSYISTNYLQRKPVH</sequence>
<feature type="compositionally biased region" description="Basic and acidic residues" evidence="1">
    <location>
        <begin position="33"/>
        <end position="46"/>
    </location>
</feature>
<evidence type="ECO:0000313" key="4">
    <source>
        <dbReference type="Proteomes" id="UP000823388"/>
    </source>
</evidence>
<organism evidence="3 4">
    <name type="scientific">Panicum virgatum</name>
    <name type="common">Blackwell switchgrass</name>
    <dbReference type="NCBI Taxonomy" id="38727"/>
    <lineage>
        <taxon>Eukaryota</taxon>
        <taxon>Viridiplantae</taxon>
        <taxon>Streptophyta</taxon>
        <taxon>Embryophyta</taxon>
        <taxon>Tracheophyta</taxon>
        <taxon>Spermatophyta</taxon>
        <taxon>Magnoliopsida</taxon>
        <taxon>Liliopsida</taxon>
        <taxon>Poales</taxon>
        <taxon>Poaceae</taxon>
        <taxon>PACMAD clade</taxon>
        <taxon>Panicoideae</taxon>
        <taxon>Panicodae</taxon>
        <taxon>Paniceae</taxon>
        <taxon>Panicinae</taxon>
        <taxon>Panicum</taxon>
        <taxon>Panicum sect. Hiantes</taxon>
    </lineage>
</organism>
<evidence type="ECO:0000256" key="1">
    <source>
        <dbReference type="SAM" id="MobiDB-lite"/>
    </source>
</evidence>
<feature type="region of interest" description="Disordered" evidence="1">
    <location>
        <begin position="93"/>
        <end position="126"/>
    </location>
</feature>
<protein>
    <submittedName>
        <fullName evidence="3">Uncharacterized protein</fullName>
    </submittedName>
</protein>
<name>A0A8T0MTR6_PANVG</name>
<gene>
    <name evidence="3" type="ORF">PVAP13_9NG555914</name>
</gene>
<dbReference type="Proteomes" id="UP000823388">
    <property type="component" value="Chromosome 9N"/>
</dbReference>
<reference evidence="3" key="1">
    <citation type="submission" date="2020-05" db="EMBL/GenBank/DDBJ databases">
        <title>WGS assembly of Panicum virgatum.</title>
        <authorList>
            <person name="Lovell J.T."/>
            <person name="Jenkins J."/>
            <person name="Shu S."/>
            <person name="Juenger T.E."/>
            <person name="Schmutz J."/>
        </authorList>
    </citation>
    <scope>NUCLEOTIDE SEQUENCE</scope>
    <source>
        <strain evidence="3">AP13</strain>
    </source>
</reference>
<keyword evidence="4" id="KW-1185">Reference proteome</keyword>
<feature type="region of interest" description="Disordered" evidence="1">
    <location>
        <begin position="24"/>
        <end position="70"/>
    </location>
</feature>
<feature type="transmembrane region" description="Helical" evidence="2">
    <location>
        <begin position="185"/>
        <end position="206"/>
    </location>
</feature>
<keyword evidence="2" id="KW-1133">Transmembrane helix</keyword>